<dbReference type="InterPro" id="IPR050300">
    <property type="entry name" value="GDXG_lipolytic_enzyme"/>
</dbReference>
<sequence>MTIPLGYVASTALLAGGTFFAVVAPRRPRRLGRMSFWFGLTLNEVPFLGLYMLVGSTALAAAQGDLESPGAKATAAVGAVTAAGLAVSAWRGVRTDQVVGQALEQGLGADWREHVHVALRRRRPWARILLLPGLMRRRDVERIPNLRYGDAGRRNLLDVYRRRDAPQGGPVLIYFHGGSYTSGAKNREARPLLYQLASQGWVCISANYRLRPQTSFPGHQIDAKKVIAWAREHAPGYGADASRLFVAGSSAGSNLAALCALTPNDAAFQPGFESADTSVTAAICLYGYYGHYFGETPDQAPSPNQPWAYLHPGAPPFLIAHGTKDALATVEAARSFADRLRHTSANAVVYAELPGGQHSFDLFHSPRFEAVVDGVEAFAAWVQAVPQRTPDSPATGVHRPPGPVGGARPVPGGASTTWDDGPRRSRRTHIDCHNGCSIRDTRVRVRARSELTDLGSPE</sequence>
<evidence type="ECO:0000256" key="3">
    <source>
        <dbReference type="SAM" id="Phobius"/>
    </source>
</evidence>
<keyword evidence="3" id="KW-1133">Transmembrane helix</keyword>
<organism evidence="5 6">
    <name type="scientific">Nocardioides panacihumi</name>
    <dbReference type="NCBI Taxonomy" id="400774"/>
    <lineage>
        <taxon>Bacteria</taxon>
        <taxon>Bacillati</taxon>
        <taxon>Actinomycetota</taxon>
        <taxon>Actinomycetes</taxon>
        <taxon>Propionibacteriales</taxon>
        <taxon>Nocardioidaceae</taxon>
        <taxon>Nocardioides</taxon>
    </lineage>
</organism>
<dbReference type="RefSeq" id="WP_344048094.1">
    <property type="nucleotide sequence ID" value="NZ_BAAAPB010000005.1"/>
</dbReference>
<dbReference type="PANTHER" id="PTHR48081:SF33">
    <property type="entry name" value="KYNURENINE FORMAMIDASE"/>
    <property type="match status" value="1"/>
</dbReference>
<dbReference type="Pfam" id="PF20434">
    <property type="entry name" value="BD-FAE"/>
    <property type="match status" value="1"/>
</dbReference>
<evidence type="ECO:0000313" key="6">
    <source>
        <dbReference type="Proteomes" id="UP001500571"/>
    </source>
</evidence>
<dbReference type="InterPro" id="IPR049492">
    <property type="entry name" value="BD-FAE-like_dom"/>
</dbReference>
<feature type="domain" description="BD-FAE-like" evidence="4">
    <location>
        <begin position="157"/>
        <end position="286"/>
    </location>
</feature>
<keyword evidence="1 5" id="KW-0378">Hydrolase</keyword>
<evidence type="ECO:0000259" key="4">
    <source>
        <dbReference type="Pfam" id="PF20434"/>
    </source>
</evidence>
<protein>
    <submittedName>
        <fullName evidence="5">Alpha/beta hydrolase</fullName>
    </submittedName>
</protein>
<dbReference type="Proteomes" id="UP001500571">
    <property type="component" value="Unassembled WGS sequence"/>
</dbReference>
<dbReference type="PANTHER" id="PTHR48081">
    <property type="entry name" value="AB HYDROLASE SUPERFAMILY PROTEIN C4A8.06C"/>
    <property type="match status" value="1"/>
</dbReference>
<keyword evidence="6" id="KW-1185">Reference proteome</keyword>
<dbReference type="InterPro" id="IPR029058">
    <property type="entry name" value="AB_hydrolase_fold"/>
</dbReference>
<proteinExistence type="predicted"/>
<reference evidence="6" key="1">
    <citation type="journal article" date="2019" name="Int. J. Syst. Evol. Microbiol.">
        <title>The Global Catalogue of Microorganisms (GCM) 10K type strain sequencing project: providing services to taxonomists for standard genome sequencing and annotation.</title>
        <authorList>
            <consortium name="The Broad Institute Genomics Platform"/>
            <consortium name="The Broad Institute Genome Sequencing Center for Infectious Disease"/>
            <person name="Wu L."/>
            <person name="Ma J."/>
        </authorList>
    </citation>
    <scope>NUCLEOTIDE SEQUENCE [LARGE SCALE GENOMIC DNA]</scope>
    <source>
        <strain evidence="6">JCM 15309</strain>
    </source>
</reference>
<evidence type="ECO:0000256" key="1">
    <source>
        <dbReference type="ARBA" id="ARBA00022801"/>
    </source>
</evidence>
<keyword evidence="3" id="KW-0472">Membrane</keyword>
<dbReference type="SUPFAM" id="SSF53474">
    <property type="entry name" value="alpha/beta-Hydrolases"/>
    <property type="match status" value="1"/>
</dbReference>
<dbReference type="GO" id="GO:0016787">
    <property type="term" value="F:hydrolase activity"/>
    <property type="evidence" value="ECO:0007669"/>
    <property type="project" value="UniProtKB-KW"/>
</dbReference>
<feature type="region of interest" description="Disordered" evidence="2">
    <location>
        <begin position="389"/>
        <end position="428"/>
    </location>
</feature>
<feature type="transmembrane region" description="Helical" evidence="3">
    <location>
        <begin position="6"/>
        <end position="24"/>
    </location>
</feature>
<feature type="transmembrane region" description="Helical" evidence="3">
    <location>
        <begin position="36"/>
        <end position="54"/>
    </location>
</feature>
<accession>A0ABP5DAD1</accession>
<dbReference type="Gene3D" id="3.40.50.1820">
    <property type="entry name" value="alpha/beta hydrolase"/>
    <property type="match status" value="1"/>
</dbReference>
<evidence type="ECO:0000256" key="2">
    <source>
        <dbReference type="SAM" id="MobiDB-lite"/>
    </source>
</evidence>
<evidence type="ECO:0000313" key="5">
    <source>
        <dbReference type="EMBL" id="GAA1975360.1"/>
    </source>
</evidence>
<name>A0ABP5DAD1_9ACTN</name>
<gene>
    <name evidence="5" type="ORF">GCM10009798_40780</name>
</gene>
<dbReference type="EMBL" id="BAAAPB010000005">
    <property type="protein sequence ID" value="GAA1975360.1"/>
    <property type="molecule type" value="Genomic_DNA"/>
</dbReference>
<comment type="caution">
    <text evidence="5">The sequence shown here is derived from an EMBL/GenBank/DDBJ whole genome shotgun (WGS) entry which is preliminary data.</text>
</comment>
<keyword evidence="3" id="KW-0812">Transmembrane</keyword>